<sequence length="240" mass="27060">MQEQRWTKVENYCVKDDERTLATRVNALLMIFLPPLVVLAIFSVLTAMFGNAVPQWIFGDERLPRIVFIVAISILLALAWFFVERHRLAKEIYTLVGSTTRAVQLTTSNQPEDARQQLQSELSLVSSQLARHTAHSLVLGQGDNRTTLAAHGRAIADKIQGLQLRLPTETSAVIEAQTLLGKLLYVIVTDEWRTISVDPAEVERYKLEIRREQATRRRVIRRAIVAAFGIVVAAITSLFK</sequence>
<protein>
    <submittedName>
        <fullName evidence="2">Uncharacterized protein</fullName>
    </submittedName>
</protein>
<dbReference type="Proteomes" id="UP001500618">
    <property type="component" value="Unassembled WGS sequence"/>
</dbReference>
<organism evidence="2 3">
    <name type="scientific">Fodinicola feengrottensis</name>
    <dbReference type="NCBI Taxonomy" id="435914"/>
    <lineage>
        <taxon>Bacteria</taxon>
        <taxon>Bacillati</taxon>
        <taxon>Actinomycetota</taxon>
        <taxon>Actinomycetes</taxon>
        <taxon>Mycobacteriales</taxon>
        <taxon>Fodinicola</taxon>
    </lineage>
</organism>
<keyword evidence="1" id="KW-1133">Transmembrane helix</keyword>
<keyword evidence="3" id="KW-1185">Reference proteome</keyword>
<evidence type="ECO:0000256" key="1">
    <source>
        <dbReference type="SAM" id="Phobius"/>
    </source>
</evidence>
<feature type="transmembrane region" description="Helical" evidence="1">
    <location>
        <begin position="62"/>
        <end position="83"/>
    </location>
</feature>
<name>A0ABN2IBT8_9ACTN</name>
<proteinExistence type="predicted"/>
<gene>
    <name evidence="2" type="ORF">GCM10009765_59440</name>
</gene>
<evidence type="ECO:0000313" key="3">
    <source>
        <dbReference type="Proteomes" id="UP001500618"/>
    </source>
</evidence>
<keyword evidence="1" id="KW-0812">Transmembrane</keyword>
<evidence type="ECO:0000313" key="2">
    <source>
        <dbReference type="EMBL" id="GAA1702031.1"/>
    </source>
</evidence>
<comment type="caution">
    <text evidence="2">The sequence shown here is derived from an EMBL/GenBank/DDBJ whole genome shotgun (WGS) entry which is preliminary data.</text>
</comment>
<feature type="transmembrane region" description="Helical" evidence="1">
    <location>
        <begin position="27"/>
        <end position="50"/>
    </location>
</feature>
<keyword evidence="1" id="KW-0472">Membrane</keyword>
<dbReference type="RefSeq" id="WP_163571835.1">
    <property type="nucleotide sequence ID" value="NZ_BAAANY010000024.1"/>
</dbReference>
<feature type="transmembrane region" description="Helical" evidence="1">
    <location>
        <begin position="219"/>
        <end position="239"/>
    </location>
</feature>
<reference evidence="2 3" key="1">
    <citation type="journal article" date="2019" name="Int. J. Syst. Evol. Microbiol.">
        <title>The Global Catalogue of Microorganisms (GCM) 10K type strain sequencing project: providing services to taxonomists for standard genome sequencing and annotation.</title>
        <authorList>
            <consortium name="The Broad Institute Genomics Platform"/>
            <consortium name="The Broad Institute Genome Sequencing Center for Infectious Disease"/>
            <person name="Wu L."/>
            <person name="Ma J."/>
        </authorList>
    </citation>
    <scope>NUCLEOTIDE SEQUENCE [LARGE SCALE GENOMIC DNA]</scope>
    <source>
        <strain evidence="2 3">JCM 14718</strain>
    </source>
</reference>
<accession>A0ABN2IBT8</accession>
<dbReference type="EMBL" id="BAAANY010000024">
    <property type="protein sequence ID" value="GAA1702031.1"/>
    <property type="molecule type" value="Genomic_DNA"/>
</dbReference>